<dbReference type="Pfam" id="PF02082">
    <property type="entry name" value="Rrf2"/>
    <property type="match status" value="1"/>
</dbReference>
<evidence type="ECO:0000313" key="3">
    <source>
        <dbReference type="Proteomes" id="UP000064201"/>
    </source>
</evidence>
<proteinExistence type="predicted"/>
<organism evidence="2 3">
    <name type="scientific">Thioalkalivibrio versutus</name>
    <dbReference type="NCBI Taxonomy" id="106634"/>
    <lineage>
        <taxon>Bacteria</taxon>
        <taxon>Pseudomonadati</taxon>
        <taxon>Pseudomonadota</taxon>
        <taxon>Gammaproteobacteria</taxon>
        <taxon>Chromatiales</taxon>
        <taxon>Ectothiorhodospiraceae</taxon>
        <taxon>Thioalkalivibrio</taxon>
    </lineage>
</organism>
<dbReference type="PROSITE" id="PS01332">
    <property type="entry name" value="HTH_RRF2_1"/>
    <property type="match status" value="1"/>
</dbReference>
<evidence type="ECO:0000313" key="2">
    <source>
        <dbReference type="EMBL" id="AKJ95108.1"/>
    </source>
</evidence>
<dbReference type="InterPro" id="IPR036390">
    <property type="entry name" value="WH_DNA-bd_sf"/>
</dbReference>
<sequence length="145" mass="16291">MQLTRYTDFSLRVLMYLTVQPRDQRVTVSDISEQFTIPRNHLVKIVHQLGQKGYIITRRGKGGGISLACEPNEINVGSVIRDMEPNLNVVDCENPVCPILPGCQLRGVLNDARDAFLDVLDRYTIADVTQAPDYLYELLNPSKSA</sequence>
<dbReference type="OrthoDB" id="9795923at2"/>
<dbReference type="GO" id="GO:0005829">
    <property type="term" value="C:cytosol"/>
    <property type="evidence" value="ECO:0007669"/>
    <property type="project" value="TreeGrafter"/>
</dbReference>
<dbReference type="Gene3D" id="1.10.10.10">
    <property type="entry name" value="Winged helix-like DNA-binding domain superfamily/Winged helix DNA-binding domain"/>
    <property type="match status" value="1"/>
</dbReference>
<dbReference type="GO" id="GO:0003677">
    <property type="term" value="F:DNA binding"/>
    <property type="evidence" value="ECO:0007669"/>
    <property type="project" value="UniProtKB-KW"/>
</dbReference>
<gene>
    <name evidence="2" type="ORF">TVD_06930</name>
</gene>
<keyword evidence="1" id="KW-0238">DNA-binding</keyword>
<reference evidence="2 3" key="1">
    <citation type="submission" date="2015-04" db="EMBL/GenBank/DDBJ databases">
        <title>Complete Sequence for the Genome of the Thioalkalivibrio versutus D301.</title>
        <authorList>
            <person name="Mu T."/>
            <person name="Zhou J."/>
            <person name="Xu X."/>
        </authorList>
    </citation>
    <scope>NUCLEOTIDE SEQUENCE [LARGE SCALE GENOMIC DNA]</scope>
    <source>
        <strain evidence="2 3">D301</strain>
    </source>
</reference>
<dbReference type="AlphaFoldDB" id="A0A0G3G1P7"/>
<dbReference type="PANTHER" id="PTHR33221:SF4">
    <property type="entry name" value="HTH-TYPE TRANSCRIPTIONAL REPRESSOR NSRR"/>
    <property type="match status" value="1"/>
</dbReference>
<dbReference type="Proteomes" id="UP000064201">
    <property type="component" value="Chromosome"/>
</dbReference>
<dbReference type="STRING" id="106634.TVD_06930"/>
<dbReference type="PANTHER" id="PTHR33221">
    <property type="entry name" value="WINGED HELIX-TURN-HELIX TRANSCRIPTIONAL REGULATOR, RRF2 FAMILY"/>
    <property type="match status" value="1"/>
</dbReference>
<dbReference type="GO" id="GO:0003700">
    <property type="term" value="F:DNA-binding transcription factor activity"/>
    <property type="evidence" value="ECO:0007669"/>
    <property type="project" value="TreeGrafter"/>
</dbReference>
<keyword evidence="3" id="KW-1185">Reference proteome</keyword>
<dbReference type="SUPFAM" id="SSF46785">
    <property type="entry name" value="Winged helix' DNA-binding domain"/>
    <property type="match status" value="1"/>
</dbReference>
<dbReference type="NCBIfam" id="TIGR00738">
    <property type="entry name" value="rrf2_super"/>
    <property type="match status" value="1"/>
</dbReference>
<dbReference type="PROSITE" id="PS51197">
    <property type="entry name" value="HTH_RRF2_2"/>
    <property type="match status" value="1"/>
</dbReference>
<dbReference type="PATRIC" id="fig|106634.4.peg.1417"/>
<dbReference type="KEGG" id="tvr:TVD_06930"/>
<dbReference type="InterPro" id="IPR036388">
    <property type="entry name" value="WH-like_DNA-bd_sf"/>
</dbReference>
<dbReference type="InterPro" id="IPR030489">
    <property type="entry name" value="TR_Rrf2-type_CS"/>
</dbReference>
<dbReference type="InterPro" id="IPR000944">
    <property type="entry name" value="Tscrpt_reg_Rrf2"/>
</dbReference>
<dbReference type="RefSeq" id="WP_018145638.1">
    <property type="nucleotide sequence ID" value="NZ_CP011367.1"/>
</dbReference>
<protein>
    <submittedName>
        <fullName evidence="2">BadM/Rrf2 family transcriptional regulator</fullName>
    </submittedName>
</protein>
<accession>A0A0G3G1P7</accession>
<dbReference type="EMBL" id="CP011367">
    <property type="protein sequence ID" value="AKJ95108.1"/>
    <property type="molecule type" value="Genomic_DNA"/>
</dbReference>
<evidence type="ECO:0000256" key="1">
    <source>
        <dbReference type="ARBA" id="ARBA00023125"/>
    </source>
</evidence>
<name>A0A0G3G1P7_9GAMM</name>